<protein>
    <submittedName>
        <fullName evidence="2">Uncharacterized protein</fullName>
    </submittedName>
</protein>
<organism evidence="2 3">
    <name type="scientific">Tanacetum coccineum</name>
    <dbReference type="NCBI Taxonomy" id="301880"/>
    <lineage>
        <taxon>Eukaryota</taxon>
        <taxon>Viridiplantae</taxon>
        <taxon>Streptophyta</taxon>
        <taxon>Embryophyta</taxon>
        <taxon>Tracheophyta</taxon>
        <taxon>Spermatophyta</taxon>
        <taxon>Magnoliopsida</taxon>
        <taxon>eudicotyledons</taxon>
        <taxon>Gunneridae</taxon>
        <taxon>Pentapetalae</taxon>
        <taxon>asterids</taxon>
        <taxon>campanulids</taxon>
        <taxon>Asterales</taxon>
        <taxon>Asteraceae</taxon>
        <taxon>Asteroideae</taxon>
        <taxon>Anthemideae</taxon>
        <taxon>Anthemidinae</taxon>
        <taxon>Tanacetum</taxon>
    </lineage>
</organism>
<name>A0ABQ5E020_9ASTR</name>
<keyword evidence="3" id="KW-1185">Reference proteome</keyword>
<feature type="region of interest" description="Disordered" evidence="1">
    <location>
        <begin position="1"/>
        <end position="27"/>
    </location>
</feature>
<dbReference type="Proteomes" id="UP001151760">
    <property type="component" value="Unassembled WGS sequence"/>
</dbReference>
<dbReference type="EMBL" id="BQNB010015843">
    <property type="protein sequence ID" value="GJT44781.1"/>
    <property type="molecule type" value="Genomic_DNA"/>
</dbReference>
<evidence type="ECO:0000313" key="2">
    <source>
        <dbReference type="EMBL" id="GJT44781.1"/>
    </source>
</evidence>
<reference evidence="2" key="2">
    <citation type="submission" date="2022-01" db="EMBL/GenBank/DDBJ databases">
        <authorList>
            <person name="Yamashiro T."/>
            <person name="Shiraishi A."/>
            <person name="Satake H."/>
            <person name="Nakayama K."/>
        </authorList>
    </citation>
    <scope>NUCLEOTIDE SEQUENCE</scope>
</reference>
<proteinExistence type="predicted"/>
<gene>
    <name evidence="2" type="ORF">Tco_0953496</name>
</gene>
<reference evidence="2" key="1">
    <citation type="journal article" date="2022" name="Int. J. Mol. Sci.">
        <title>Draft Genome of Tanacetum Coccineum: Genomic Comparison of Closely Related Tanacetum-Family Plants.</title>
        <authorList>
            <person name="Yamashiro T."/>
            <person name="Shiraishi A."/>
            <person name="Nakayama K."/>
            <person name="Satake H."/>
        </authorList>
    </citation>
    <scope>NUCLEOTIDE SEQUENCE</scope>
</reference>
<evidence type="ECO:0000313" key="3">
    <source>
        <dbReference type="Proteomes" id="UP001151760"/>
    </source>
</evidence>
<accession>A0ABQ5E020</accession>
<sequence>MPGPEHPSSPDYVPGPEHPPSPIEIPYVPEPEYAPNEVEVLWGVMEWCRVGRVVVGDTQLRPTLLLYRFIDPFPQLGDTEEFETDESARYT</sequence>
<evidence type="ECO:0000256" key="1">
    <source>
        <dbReference type="SAM" id="MobiDB-lite"/>
    </source>
</evidence>
<comment type="caution">
    <text evidence="2">The sequence shown here is derived from an EMBL/GenBank/DDBJ whole genome shotgun (WGS) entry which is preliminary data.</text>
</comment>